<reference evidence="1" key="1">
    <citation type="submission" date="2002-10" db="EMBL/GenBank/DDBJ databases">
        <title>Synechococcus elongatus PCC7942 cosmid 4G8.</title>
        <authorList>
            <person name="Holtman C.K."/>
            <person name="Sandoval P."/>
            <person name="Chen Y."/>
            <person name="Socias T."/>
            <person name="McMurtry S."/>
            <person name="Gonzalez A."/>
            <person name="Salinas I."/>
            <person name="Golden S.S."/>
            <person name="Youderian P."/>
        </authorList>
    </citation>
    <scope>NUCLEOTIDE SEQUENCE</scope>
</reference>
<sequence>MTPEKLALTQYLFFEGVETRQQFAAAFSFEQVAVNKPSRVTQTNNFEGGFEQAELLLIARESLGTFKRMTVAIAKPRQLPVGDTAGRG</sequence>
<dbReference type="AlphaFoldDB" id="Q8GJM3"/>
<organism evidence="1">
    <name type="scientific">Synechococcus elongatus (strain ATCC 33912 / PCC 7942 / FACHB-805)</name>
    <name type="common">Anacystis nidulans R2</name>
    <dbReference type="NCBI Taxonomy" id="1140"/>
    <lineage>
        <taxon>Bacteria</taxon>
        <taxon>Bacillati</taxon>
        <taxon>Cyanobacteriota</taxon>
        <taxon>Cyanophyceae</taxon>
        <taxon>Synechococcales</taxon>
        <taxon>Synechococcaceae</taxon>
        <taxon>Synechococcus</taxon>
    </lineage>
</organism>
<protein>
    <submittedName>
        <fullName evidence="1">Uncharacterized protein SEN0016</fullName>
    </submittedName>
</protein>
<gene>
    <name evidence="1" type="primary">SEN0016</name>
</gene>
<accession>Q8GJM3</accession>
<dbReference type="EMBL" id="AY157498">
    <property type="protein sequence ID" value="AAN46166.1"/>
    <property type="molecule type" value="Genomic_DNA"/>
</dbReference>
<name>Q8GJM3_SYNE7</name>
<evidence type="ECO:0000313" key="1">
    <source>
        <dbReference type="EMBL" id="AAN46166.1"/>
    </source>
</evidence>
<proteinExistence type="predicted"/>